<evidence type="ECO:0000313" key="3">
    <source>
        <dbReference type="EMBL" id="GFA35228.1"/>
    </source>
</evidence>
<feature type="transmembrane region" description="Helical" evidence="2">
    <location>
        <begin position="54"/>
        <end position="73"/>
    </location>
</feature>
<sequence>MNQYQELLHAAAEFADGDVTATRAAGGGGGGIPTSETKAGDGGGGRHNTQKTSAIIIGGLARLFLEIAFLLALKSAFKKKKEKHFYS</sequence>
<keyword evidence="2" id="KW-0472">Membrane</keyword>
<protein>
    <submittedName>
        <fullName evidence="3">Cysteine-rich repeat secretory protein 11-like isoform X1</fullName>
    </submittedName>
</protein>
<organism evidence="3">
    <name type="scientific">Tanacetum cinerariifolium</name>
    <name type="common">Dalmatian daisy</name>
    <name type="synonym">Chrysanthemum cinerariifolium</name>
    <dbReference type="NCBI Taxonomy" id="118510"/>
    <lineage>
        <taxon>Eukaryota</taxon>
        <taxon>Viridiplantae</taxon>
        <taxon>Streptophyta</taxon>
        <taxon>Embryophyta</taxon>
        <taxon>Tracheophyta</taxon>
        <taxon>Spermatophyta</taxon>
        <taxon>Magnoliopsida</taxon>
        <taxon>eudicotyledons</taxon>
        <taxon>Gunneridae</taxon>
        <taxon>Pentapetalae</taxon>
        <taxon>asterids</taxon>
        <taxon>campanulids</taxon>
        <taxon>Asterales</taxon>
        <taxon>Asteraceae</taxon>
        <taxon>Asteroideae</taxon>
        <taxon>Anthemideae</taxon>
        <taxon>Anthemidinae</taxon>
        <taxon>Tanacetum</taxon>
    </lineage>
</organism>
<gene>
    <name evidence="3" type="ORF">Tci_607200</name>
</gene>
<comment type="caution">
    <text evidence="3">The sequence shown here is derived from an EMBL/GenBank/DDBJ whole genome shotgun (WGS) entry which is preliminary data.</text>
</comment>
<keyword evidence="2" id="KW-1133">Transmembrane helix</keyword>
<dbReference type="EMBL" id="BKCJ010409362">
    <property type="protein sequence ID" value="GFA35228.1"/>
    <property type="molecule type" value="Genomic_DNA"/>
</dbReference>
<dbReference type="AlphaFoldDB" id="A0A699JH76"/>
<name>A0A699JH76_TANCI</name>
<feature type="region of interest" description="Disordered" evidence="1">
    <location>
        <begin position="22"/>
        <end position="48"/>
    </location>
</feature>
<accession>A0A699JH76</accession>
<feature type="non-terminal residue" evidence="3">
    <location>
        <position position="87"/>
    </location>
</feature>
<reference evidence="3" key="1">
    <citation type="journal article" date="2019" name="Sci. Rep.">
        <title>Draft genome of Tanacetum cinerariifolium, the natural source of mosquito coil.</title>
        <authorList>
            <person name="Yamashiro T."/>
            <person name="Shiraishi A."/>
            <person name="Satake H."/>
            <person name="Nakayama K."/>
        </authorList>
    </citation>
    <scope>NUCLEOTIDE SEQUENCE</scope>
</reference>
<proteinExistence type="predicted"/>
<keyword evidence="2" id="KW-0812">Transmembrane</keyword>
<evidence type="ECO:0000256" key="1">
    <source>
        <dbReference type="SAM" id="MobiDB-lite"/>
    </source>
</evidence>
<evidence type="ECO:0000256" key="2">
    <source>
        <dbReference type="SAM" id="Phobius"/>
    </source>
</evidence>